<comment type="caution">
    <text evidence="1">The sequence shown here is derived from an EMBL/GenBank/DDBJ whole genome shotgun (WGS) entry which is preliminary data.</text>
</comment>
<keyword evidence="2" id="KW-1185">Reference proteome</keyword>
<dbReference type="EMBL" id="CAJPUY010000003">
    <property type="protein sequence ID" value="CAG2132692.1"/>
    <property type="molecule type" value="Genomic_DNA"/>
</dbReference>
<organism evidence="1 2">
    <name type="scientific">Cupriavidus yeoncheonensis</name>
    <dbReference type="NCBI Taxonomy" id="1462994"/>
    <lineage>
        <taxon>Bacteria</taxon>
        <taxon>Pseudomonadati</taxon>
        <taxon>Pseudomonadota</taxon>
        <taxon>Betaproteobacteria</taxon>
        <taxon>Burkholderiales</taxon>
        <taxon>Burkholderiaceae</taxon>
        <taxon>Cupriavidus</taxon>
    </lineage>
</organism>
<evidence type="ECO:0000313" key="2">
    <source>
        <dbReference type="Proteomes" id="UP000672934"/>
    </source>
</evidence>
<protein>
    <submittedName>
        <fullName evidence="1">Uncharacterized protein</fullName>
    </submittedName>
</protein>
<name>A0A916MWI0_9BURK</name>
<dbReference type="AlphaFoldDB" id="A0A916MWI0"/>
<gene>
    <name evidence="1" type="ORF">LMG31506_01071</name>
</gene>
<sequence>MPSEPVPPHCSESFPQHQVRLGDSADAPVLDAWLQAAMPLPVPAARARRLVLEGLLAQTGQGACLLATLAGDDIAACLPVALVPSLEFGGLVACATEWWSGAAAPGSGCLAACLATLADWCRAHGIRHVLLAPGFAGDAPAGFARHTSGLWHRVLAPAPKSLG</sequence>
<dbReference type="Proteomes" id="UP000672934">
    <property type="component" value="Unassembled WGS sequence"/>
</dbReference>
<dbReference type="RefSeq" id="WP_230426745.1">
    <property type="nucleotide sequence ID" value="NZ_CAJPUY010000003.1"/>
</dbReference>
<accession>A0A916MWI0</accession>
<reference evidence="1" key="1">
    <citation type="submission" date="2021-03" db="EMBL/GenBank/DDBJ databases">
        <authorList>
            <person name="Peeters C."/>
        </authorList>
    </citation>
    <scope>NUCLEOTIDE SEQUENCE</scope>
    <source>
        <strain evidence="1">LMG 31506</strain>
    </source>
</reference>
<proteinExistence type="predicted"/>
<evidence type="ECO:0000313" key="1">
    <source>
        <dbReference type="EMBL" id="CAG2132692.1"/>
    </source>
</evidence>
<dbReference type="Gene3D" id="3.40.630.30">
    <property type="match status" value="1"/>
</dbReference>